<reference evidence="3" key="2">
    <citation type="submission" date="2015-08" db="UniProtKB">
        <authorList>
            <consortium name="WormBaseParasite"/>
        </authorList>
    </citation>
    <scope>IDENTIFICATION</scope>
</reference>
<dbReference type="WBParaSite" id="SVE_0598600.1">
    <property type="protein sequence ID" value="SVE_0598600.1"/>
    <property type="gene ID" value="SVE_0598600"/>
</dbReference>
<keyword evidence="1" id="KW-0472">Membrane</keyword>
<name>A0A0K0FAY0_STRVS</name>
<keyword evidence="1" id="KW-1133">Transmembrane helix</keyword>
<protein>
    <submittedName>
        <fullName evidence="3">Fam-e protein</fullName>
    </submittedName>
</protein>
<evidence type="ECO:0000313" key="3">
    <source>
        <dbReference type="WBParaSite" id="SVE_0598600.1"/>
    </source>
</evidence>
<feature type="transmembrane region" description="Helical" evidence="1">
    <location>
        <begin position="147"/>
        <end position="166"/>
    </location>
</feature>
<keyword evidence="1" id="KW-0812">Transmembrane</keyword>
<dbReference type="GO" id="GO:0016020">
    <property type="term" value="C:membrane"/>
    <property type="evidence" value="ECO:0007669"/>
    <property type="project" value="InterPro"/>
</dbReference>
<dbReference type="AlphaFoldDB" id="A0A0K0FAY0"/>
<keyword evidence="2" id="KW-1185">Reference proteome</keyword>
<dbReference type="Pfam" id="PF05439">
    <property type="entry name" value="JTB"/>
    <property type="match status" value="1"/>
</dbReference>
<accession>A0A0K0FAY0</accession>
<sequence>MIEKCSQKQMICYICIILGVSLCIFILEEYVEEQSYEKNLHIINSPNYNHYVDPNNNDSKRDLDKKQIIISKKDLTEDKLSLLCKNKKNLKSLQMCSSCEERDKDNNTYLKDICLKEGYYTKFECVNESKLIIQSCKILTKDEKKSFYIFLICSLTSSALFSYLSIDRLHKNENNSYTKINNLAT</sequence>
<evidence type="ECO:0000256" key="1">
    <source>
        <dbReference type="SAM" id="Phobius"/>
    </source>
</evidence>
<organism evidence="2 3">
    <name type="scientific">Strongyloides venezuelensis</name>
    <name type="common">Threadworm</name>
    <dbReference type="NCBI Taxonomy" id="75913"/>
    <lineage>
        <taxon>Eukaryota</taxon>
        <taxon>Metazoa</taxon>
        <taxon>Ecdysozoa</taxon>
        <taxon>Nematoda</taxon>
        <taxon>Chromadorea</taxon>
        <taxon>Rhabditida</taxon>
        <taxon>Tylenchina</taxon>
        <taxon>Panagrolaimomorpha</taxon>
        <taxon>Strongyloidoidea</taxon>
        <taxon>Strongyloididae</taxon>
        <taxon>Strongyloides</taxon>
    </lineage>
</organism>
<dbReference type="Proteomes" id="UP000035680">
    <property type="component" value="Unassembled WGS sequence"/>
</dbReference>
<feature type="transmembrane region" description="Helical" evidence="1">
    <location>
        <begin position="12"/>
        <end position="31"/>
    </location>
</feature>
<proteinExistence type="predicted"/>
<dbReference type="InterPro" id="IPR008657">
    <property type="entry name" value="JTB"/>
</dbReference>
<reference evidence="2" key="1">
    <citation type="submission" date="2014-07" db="EMBL/GenBank/DDBJ databases">
        <authorList>
            <person name="Martin A.A"/>
            <person name="De Silva N."/>
        </authorList>
    </citation>
    <scope>NUCLEOTIDE SEQUENCE</scope>
</reference>
<evidence type="ECO:0000313" key="2">
    <source>
        <dbReference type="Proteomes" id="UP000035680"/>
    </source>
</evidence>